<proteinExistence type="predicted"/>
<keyword evidence="3" id="KW-1185">Reference proteome</keyword>
<name>A0ABC8BW23_9ACTN</name>
<organism evidence="2 3">
    <name type="scientific">Kitasatospora albolonga</name>
    <dbReference type="NCBI Taxonomy" id="68173"/>
    <lineage>
        <taxon>Bacteria</taxon>
        <taxon>Bacillati</taxon>
        <taxon>Actinomycetota</taxon>
        <taxon>Actinomycetes</taxon>
        <taxon>Kitasatosporales</taxon>
        <taxon>Streptomycetaceae</taxon>
        <taxon>Kitasatospora</taxon>
    </lineage>
</organism>
<evidence type="ECO:0008006" key="4">
    <source>
        <dbReference type="Google" id="ProtNLM"/>
    </source>
</evidence>
<dbReference type="EMBL" id="CP020563">
    <property type="protein sequence ID" value="ARF73910.1"/>
    <property type="molecule type" value="Genomic_DNA"/>
</dbReference>
<feature type="transmembrane region" description="Helical" evidence="1">
    <location>
        <begin position="64"/>
        <end position="83"/>
    </location>
</feature>
<evidence type="ECO:0000313" key="3">
    <source>
        <dbReference type="Proteomes" id="UP000192251"/>
    </source>
</evidence>
<evidence type="ECO:0000256" key="1">
    <source>
        <dbReference type="SAM" id="Phobius"/>
    </source>
</evidence>
<protein>
    <recommendedName>
        <fullName evidence="4">YcxB-like protein domain-containing protein</fullName>
    </recommendedName>
</protein>
<evidence type="ECO:0000313" key="2">
    <source>
        <dbReference type="EMBL" id="ARF73910.1"/>
    </source>
</evidence>
<accession>A0ABC8BW23</accession>
<dbReference type="AlphaFoldDB" id="A0ABC8BW23"/>
<reference evidence="2 3" key="1">
    <citation type="submission" date="2017-04" db="EMBL/GenBank/DDBJ databases">
        <title>The complete genome sequence of Streptomyces albolongus YIM 101047, the producer of novel bafilomycins and novel odoriferous sesquiterpenoids.</title>
        <authorList>
            <person name="Yin M."/>
            <person name="Jiang Y."/>
        </authorList>
    </citation>
    <scope>NUCLEOTIDE SEQUENCE [LARGE SCALE GENOMIC DNA]</scope>
    <source>
        <strain evidence="2 3">YIM 101047</strain>
    </source>
</reference>
<dbReference type="KEGG" id="kab:B7C62_17815"/>
<feature type="transmembrane region" description="Helical" evidence="1">
    <location>
        <begin position="89"/>
        <end position="107"/>
    </location>
</feature>
<sequence length="201" mass="21466">MLYRSLKSLLMGTMGGDLFASGAESGAEGGTEGGAVVEFVYRPTVADFEEALRARALKTAAGRVQVLVMLLAVVVPAVIFVLVVDLAPLLSGLVPVLSAVVMIVALVRGMRTQARQMFSIVEPYGECRMVADERGAVSTGERVSFTTEWSVYSGYLETPRLFVLFGGERASGVAVLPKRGAQDPADVERLRGVLGRNLKRS</sequence>
<keyword evidence="1" id="KW-0472">Membrane</keyword>
<keyword evidence="1" id="KW-0812">Transmembrane</keyword>
<gene>
    <name evidence="2" type="ORF">B7C62_17815</name>
</gene>
<keyword evidence="1" id="KW-1133">Transmembrane helix</keyword>
<dbReference type="Proteomes" id="UP000192251">
    <property type="component" value="Chromosome"/>
</dbReference>